<dbReference type="Proteomes" id="UP000271098">
    <property type="component" value="Unassembled WGS sequence"/>
</dbReference>
<dbReference type="SMART" id="SM00220">
    <property type="entry name" value="S_TKc"/>
    <property type="match status" value="1"/>
</dbReference>
<dbReference type="Pfam" id="PF00069">
    <property type="entry name" value="Pkinase"/>
    <property type="match status" value="1"/>
</dbReference>
<keyword evidence="2" id="KW-0808">Transferase</keyword>
<reference evidence="8 9" key="2">
    <citation type="submission" date="2018-11" db="EMBL/GenBank/DDBJ databases">
        <authorList>
            <consortium name="Pathogen Informatics"/>
        </authorList>
    </citation>
    <scope>NUCLEOTIDE SEQUENCE [LARGE SCALE GENOMIC DNA]</scope>
</reference>
<dbReference type="SUPFAM" id="SSF56112">
    <property type="entry name" value="Protein kinase-like (PK-like)"/>
    <property type="match status" value="1"/>
</dbReference>
<dbReference type="WBParaSite" id="GPUH_0002195001-mRNA-1">
    <property type="protein sequence ID" value="GPUH_0002195001-mRNA-1"/>
    <property type="gene ID" value="GPUH_0002195001"/>
</dbReference>
<feature type="binding site" evidence="6">
    <location>
        <position position="50"/>
    </location>
    <ligand>
        <name>ATP</name>
        <dbReference type="ChEBI" id="CHEBI:30616"/>
    </ligand>
</feature>
<dbReference type="InterPro" id="IPR000719">
    <property type="entry name" value="Prot_kinase_dom"/>
</dbReference>
<evidence type="ECO:0000256" key="4">
    <source>
        <dbReference type="ARBA" id="ARBA00022777"/>
    </source>
</evidence>
<dbReference type="OrthoDB" id="193931at2759"/>
<protein>
    <submittedName>
        <fullName evidence="10">Protein kinase domain-containing protein</fullName>
    </submittedName>
</protein>
<reference evidence="10" key="1">
    <citation type="submission" date="2016-06" db="UniProtKB">
        <authorList>
            <consortium name="WormBaseParasite"/>
        </authorList>
    </citation>
    <scope>IDENTIFICATION</scope>
</reference>
<evidence type="ECO:0000313" key="8">
    <source>
        <dbReference type="EMBL" id="VDN39193.1"/>
    </source>
</evidence>
<dbReference type="GO" id="GO:0000226">
    <property type="term" value="P:microtubule cytoskeleton organization"/>
    <property type="evidence" value="ECO:0007669"/>
    <property type="project" value="TreeGrafter"/>
</dbReference>
<dbReference type="EMBL" id="UYRT01093825">
    <property type="protein sequence ID" value="VDN39193.1"/>
    <property type="molecule type" value="Genomic_DNA"/>
</dbReference>
<organism evidence="10">
    <name type="scientific">Gongylonema pulchrum</name>
    <dbReference type="NCBI Taxonomy" id="637853"/>
    <lineage>
        <taxon>Eukaryota</taxon>
        <taxon>Metazoa</taxon>
        <taxon>Ecdysozoa</taxon>
        <taxon>Nematoda</taxon>
        <taxon>Chromadorea</taxon>
        <taxon>Rhabditida</taxon>
        <taxon>Spirurina</taxon>
        <taxon>Spiruromorpha</taxon>
        <taxon>Spiruroidea</taxon>
        <taxon>Gongylonematidae</taxon>
        <taxon>Gongylonema</taxon>
    </lineage>
</organism>
<keyword evidence="1" id="KW-0723">Serine/threonine-protein kinase</keyword>
<keyword evidence="9" id="KW-1185">Reference proteome</keyword>
<evidence type="ECO:0000256" key="1">
    <source>
        <dbReference type="ARBA" id="ARBA00022527"/>
    </source>
</evidence>
<dbReference type="PANTHER" id="PTHR24346:SF82">
    <property type="entry name" value="KP78A-RELATED"/>
    <property type="match status" value="1"/>
</dbReference>
<feature type="domain" description="Protein kinase" evidence="7">
    <location>
        <begin position="21"/>
        <end position="168"/>
    </location>
</feature>
<keyword evidence="3 6" id="KW-0547">Nucleotide-binding</keyword>
<dbReference type="GO" id="GO:0005524">
    <property type="term" value="F:ATP binding"/>
    <property type="evidence" value="ECO:0007669"/>
    <property type="project" value="UniProtKB-UniRule"/>
</dbReference>
<evidence type="ECO:0000256" key="2">
    <source>
        <dbReference type="ARBA" id="ARBA00022679"/>
    </source>
</evidence>
<accession>A0A183ELT2</accession>
<evidence type="ECO:0000256" key="3">
    <source>
        <dbReference type="ARBA" id="ARBA00022741"/>
    </source>
</evidence>
<keyword evidence="4" id="KW-0418">Kinase</keyword>
<dbReference type="PROSITE" id="PS50011">
    <property type="entry name" value="PROTEIN_KINASE_DOM"/>
    <property type="match status" value="1"/>
</dbReference>
<sequence>MASVGSPTVFQVNSQLSNSGYQCSDIIGKGTYSIVRLAWSKKLAKNVAIKIIDTRSKSDYIVRFLPRELKIVPTLNHNNVVKVYDASFFVFFNKKLRCVDQVVHLDTTVCIIQEYADGKDLLCEIKKRGRIEENIAKFLIRQLVEALEVRICIKLIHASTFIAVDFSL</sequence>
<dbReference type="Gene3D" id="1.10.510.10">
    <property type="entry name" value="Transferase(Phosphotransferase) domain 1"/>
    <property type="match status" value="1"/>
</dbReference>
<evidence type="ECO:0000313" key="10">
    <source>
        <dbReference type="WBParaSite" id="GPUH_0002195001-mRNA-1"/>
    </source>
</evidence>
<name>A0A183ELT2_9BILA</name>
<keyword evidence="5 6" id="KW-0067">ATP-binding</keyword>
<evidence type="ECO:0000256" key="5">
    <source>
        <dbReference type="ARBA" id="ARBA00022840"/>
    </source>
</evidence>
<dbReference type="GO" id="GO:0035556">
    <property type="term" value="P:intracellular signal transduction"/>
    <property type="evidence" value="ECO:0007669"/>
    <property type="project" value="TreeGrafter"/>
</dbReference>
<gene>
    <name evidence="8" type="ORF">GPUH_LOCUS21925</name>
</gene>
<evidence type="ECO:0000256" key="6">
    <source>
        <dbReference type="PROSITE-ProRule" id="PRU10141"/>
    </source>
</evidence>
<dbReference type="AlphaFoldDB" id="A0A183ELT2"/>
<dbReference type="InterPro" id="IPR011009">
    <property type="entry name" value="Kinase-like_dom_sf"/>
</dbReference>
<evidence type="ECO:0000259" key="7">
    <source>
        <dbReference type="PROSITE" id="PS50011"/>
    </source>
</evidence>
<dbReference type="GO" id="GO:0050321">
    <property type="term" value="F:tau-protein kinase activity"/>
    <property type="evidence" value="ECO:0007669"/>
    <property type="project" value="TreeGrafter"/>
</dbReference>
<dbReference type="PROSITE" id="PS00107">
    <property type="entry name" value="PROTEIN_KINASE_ATP"/>
    <property type="match status" value="1"/>
</dbReference>
<evidence type="ECO:0000313" key="9">
    <source>
        <dbReference type="Proteomes" id="UP000271098"/>
    </source>
</evidence>
<dbReference type="GO" id="GO:0005737">
    <property type="term" value="C:cytoplasm"/>
    <property type="evidence" value="ECO:0007669"/>
    <property type="project" value="TreeGrafter"/>
</dbReference>
<dbReference type="InterPro" id="IPR017441">
    <property type="entry name" value="Protein_kinase_ATP_BS"/>
</dbReference>
<dbReference type="PANTHER" id="PTHR24346">
    <property type="entry name" value="MAP/MICROTUBULE AFFINITY-REGULATING KINASE"/>
    <property type="match status" value="1"/>
</dbReference>
<proteinExistence type="predicted"/>